<feature type="transmembrane region" description="Helical" evidence="8">
    <location>
        <begin position="7"/>
        <end position="29"/>
    </location>
</feature>
<dbReference type="PANTHER" id="PTHR43848">
    <property type="entry name" value="PUTRESCINE TRANSPORT SYSTEM PERMEASE PROTEIN POTI"/>
    <property type="match status" value="1"/>
</dbReference>
<evidence type="ECO:0000256" key="8">
    <source>
        <dbReference type="RuleBase" id="RU363032"/>
    </source>
</evidence>
<dbReference type="InterPro" id="IPR000515">
    <property type="entry name" value="MetI-like"/>
</dbReference>
<proteinExistence type="inferred from homology"/>
<evidence type="ECO:0000313" key="10">
    <source>
        <dbReference type="EMBL" id="KAB0686356.1"/>
    </source>
</evidence>
<sequence length="266" mass="28461">MTGKASVLVLVLGFAFLYAPIASVIVYSFNDSKLASVWSHASLRWYAALMHDDELLHAAGLSLKIALTTACLSILIGTWAGFALARFSRFRGRPAFSLLINAPLVIPEVVLGIALLLLFVTLEQCFGWPPGRGWVTMAIGHTVLCVSYVAVIVQSRVKELNIAIEEAALDLGAGPVAAFFHVTLPAIVQAVVSGWLLSFTISLDDLILSAFLSGPGATTLPLVVFSRVRLGMNPEMNALATVMIVVVSLIVLTASGIKRKQGRFAR</sequence>
<dbReference type="SUPFAM" id="SSF161098">
    <property type="entry name" value="MetI-like"/>
    <property type="match status" value="1"/>
</dbReference>
<dbReference type="PROSITE" id="PS50928">
    <property type="entry name" value="ABC_TM1"/>
    <property type="match status" value="1"/>
</dbReference>
<feature type="domain" description="ABC transmembrane type-1" evidence="9">
    <location>
        <begin position="59"/>
        <end position="254"/>
    </location>
</feature>
<feature type="transmembrane region" description="Helical" evidence="8">
    <location>
        <begin position="96"/>
        <end position="122"/>
    </location>
</feature>
<evidence type="ECO:0000256" key="6">
    <source>
        <dbReference type="ARBA" id="ARBA00022989"/>
    </source>
</evidence>
<evidence type="ECO:0000256" key="5">
    <source>
        <dbReference type="ARBA" id="ARBA00022692"/>
    </source>
</evidence>
<dbReference type="AlphaFoldDB" id="A0A6L3NQX8"/>
<accession>A0A6L3NQX8</accession>
<dbReference type="InterPro" id="IPR051789">
    <property type="entry name" value="Bact_Polyamine_Transport"/>
</dbReference>
<dbReference type="GO" id="GO:0005886">
    <property type="term" value="C:plasma membrane"/>
    <property type="evidence" value="ECO:0007669"/>
    <property type="project" value="UniProtKB-SubCell"/>
</dbReference>
<evidence type="ECO:0000256" key="2">
    <source>
        <dbReference type="ARBA" id="ARBA00007069"/>
    </source>
</evidence>
<keyword evidence="3 8" id="KW-0813">Transport</keyword>
<reference evidence="10 11" key="1">
    <citation type="submission" date="2019-09" db="EMBL/GenBank/DDBJ databases">
        <title>Draft genome sequences of 48 bacterial type strains from the CCUG.</title>
        <authorList>
            <person name="Tunovic T."/>
            <person name="Pineiro-Iglesias B."/>
            <person name="Unosson C."/>
            <person name="Inganas E."/>
            <person name="Ohlen M."/>
            <person name="Cardew S."/>
            <person name="Jensie-Markopoulos S."/>
            <person name="Salva-Serra F."/>
            <person name="Jaen-Luchoro D."/>
            <person name="Karlsson R."/>
            <person name="Svensson-Stadler L."/>
            <person name="Chun J."/>
            <person name="Moore E."/>
        </authorList>
    </citation>
    <scope>NUCLEOTIDE SEQUENCE [LARGE SCALE GENOMIC DNA]</scope>
    <source>
        <strain evidence="10 11">CCUG 65687</strain>
    </source>
</reference>
<evidence type="ECO:0000256" key="7">
    <source>
        <dbReference type="ARBA" id="ARBA00023136"/>
    </source>
</evidence>
<keyword evidence="7 8" id="KW-0472">Membrane</keyword>
<dbReference type="InterPro" id="IPR035906">
    <property type="entry name" value="MetI-like_sf"/>
</dbReference>
<keyword evidence="6 8" id="KW-1133">Transmembrane helix</keyword>
<dbReference type="CDD" id="cd06261">
    <property type="entry name" value="TM_PBP2"/>
    <property type="match status" value="1"/>
</dbReference>
<dbReference type="RefSeq" id="WP_151002974.1">
    <property type="nucleotide sequence ID" value="NZ_CABVPO010000010.1"/>
</dbReference>
<dbReference type="Pfam" id="PF00528">
    <property type="entry name" value="BPD_transp_1"/>
    <property type="match status" value="1"/>
</dbReference>
<evidence type="ECO:0000313" key="11">
    <source>
        <dbReference type="Proteomes" id="UP000473571"/>
    </source>
</evidence>
<feature type="transmembrane region" description="Helical" evidence="8">
    <location>
        <begin position="65"/>
        <end position="84"/>
    </location>
</feature>
<dbReference type="Proteomes" id="UP000473571">
    <property type="component" value="Unassembled WGS sequence"/>
</dbReference>
<dbReference type="EMBL" id="VZOL01000004">
    <property type="protein sequence ID" value="KAB0686356.1"/>
    <property type="molecule type" value="Genomic_DNA"/>
</dbReference>
<keyword evidence="5 8" id="KW-0812">Transmembrane</keyword>
<gene>
    <name evidence="10" type="ORF">F7R13_00895</name>
</gene>
<organism evidence="10 11">
    <name type="scientific">Burkholderia territorii</name>
    <dbReference type="NCBI Taxonomy" id="1503055"/>
    <lineage>
        <taxon>Bacteria</taxon>
        <taxon>Pseudomonadati</taxon>
        <taxon>Pseudomonadota</taxon>
        <taxon>Betaproteobacteria</taxon>
        <taxon>Burkholderiales</taxon>
        <taxon>Burkholderiaceae</taxon>
        <taxon>Burkholderia</taxon>
        <taxon>Burkholderia cepacia complex</taxon>
    </lineage>
</organism>
<comment type="caution">
    <text evidence="10">The sequence shown here is derived from an EMBL/GenBank/DDBJ whole genome shotgun (WGS) entry which is preliminary data.</text>
</comment>
<protein>
    <submittedName>
        <fullName evidence="10">ABC transporter permease subunit</fullName>
    </submittedName>
</protein>
<feature type="transmembrane region" description="Helical" evidence="8">
    <location>
        <begin position="238"/>
        <end position="257"/>
    </location>
</feature>
<comment type="subcellular location">
    <subcellularLocation>
        <location evidence="1 8">Cell membrane</location>
        <topology evidence="1 8">Multi-pass membrane protein</topology>
    </subcellularLocation>
</comment>
<dbReference type="GO" id="GO:0055085">
    <property type="term" value="P:transmembrane transport"/>
    <property type="evidence" value="ECO:0007669"/>
    <property type="project" value="InterPro"/>
</dbReference>
<dbReference type="Gene3D" id="1.10.3720.10">
    <property type="entry name" value="MetI-like"/>
    <property type="match status" value="1"/>
</dbReference>
<evidence type="ECO:0000259" key="9">
    <source>
        <dbReference type="PROSITE" id="PS50928"/>
    </source>
</evidence>
<comment type="similarity">
    <text evidence="2">Belongs to the binding-protein-dependent transport system permease family. CysTW subfamily.</text>
</comment>
<evidence type="ECO:0000256" key="4">
    <source>
        <dbReference type="ARBA" id="ARBA00022475"/>
    </source>
</evidence>
<dbReference type="PANTHER" id="PTHR43848:SF2">
    <property type="entry name" value="PUTRESCINE TRANSPORT SYSTEM PERMEASE PROTEIN POTI"/>
    <property type="match status" value="1"/>
</dbReference>
<keyword evidence="4" id="KW-1003">Cell membrane</keyword>
<evidence type="ECO:0000256" key="1">
    <source>
        <dbReference type="ARBA" id="ARBA00004651"/>
    </source>
</evidence>
<evidence type="ECO:0000256" key="3">
    <source>
        <dbReference type="ARBA" id="ARBA00022448"/>
    </source>
</evidence>
<name>A0A6L3NQX8_9BURK</name>
<feature type="transmembrane region" description="Helical" evidence="8">
    <location>
        <begin position="206"/>
        <end position="226"/>
    </location>
</feature>